<feature type="compositionally biased region" description="Low complexity" evidence="5">
    <location>
        <begin position="33"/>
        <end position="44"/>
    </location>
</feature>
<dbReference type="AlphaFoldDB" id="A0A023BD48"/>
<comment type="caution">
    <text evidence="7">The sequence shown here is derived from an EMBL/GenBank/DDBJ whole genome shotgun (WGS) entry which is preliminary data.</text>
</comment>
<organism evidence="7 8">
    <name type="scientific">Gregarina niphandrodes</name>
    <name type="common">Septate eugregarine</name>
    <dbReference type="NCBI Taxonomy" id="110365"/>
    <lineage>
        <taxon>Eukaryota</taxon>
        <taxon>Sar</taxon>
        <taxon>Alveolata</taxon>
        <taxon>Apicomplexa</taxon>
        <taxon>Conoidasida</taxon>
        <taxon>Gregarinasina</taxon>
        <taxon>Eugregarinorida</taxon>
        <taxon>Gregarinidae</taxon>
        <taxon>Gregarina</taxon>
    </lineage>
</organism>
<feature type="compositionally biased region" description="Low complexity" evidence="5">
    <location>
        <begin position="238"/>
        <end position="257"/>
    </location>
</feature>
<dbReference type="SUPFAM" id="SSF57850">
    <property type="entry name" value="RING/U-box"/>
    <property type="match status" value="1"/>
</dbReference>
<dbReference type="RefSeq" id="XP_011128773.1">
    <property type="nucleotide sequence ID" value="XM_011130471.1"/>
</dbReference>
<dbReference type="PANTHER" id="PTHR46537">
    <property type="entry name" value="OS11G0578200 PROTEIN"/>
    <property type="match status" value="1"/>
</dbReference>
<gene>
    <name evidence="7" type="ORF">GNI_010670</name>
</gene>
<dbReference type="InterPro" id="IPR013083">
    <property type="entry name" value="Znf_RING/FYVE/PHD"/>
</dbReference>
<dbReference type="Proteomes" id="UP000019763">
    <property type="component" value="Unassembled WGS sequence"/>
</dbReference>
<keyword evidence="2 4" id="KW-0863">Zinc-finger</keyword>
<proteinExistence type="predicted"/>
<evidence type="ECO:0000256" key="1">
    <source>
        <dbReference type="ARBA" id="ARBA00022723"/>
    </source>
</evidence>
<evidence type="ECO:0000256" key="5">
    <source>
        <dbReference type="SAM" id="MobiDB-lite"/>
    </source>
</evidence>
<dbReference type="PANTHER" id="PTHR46537:SF3">
    <property type="entry name" value="E3 UBIQUITIN-PROTEIN LIGASE RING1A"/>
    <property type="match status" value="1"/>
</dbReference>
<keyword evidence="3" id="KW-0862">Zinc</keyword>
<keyword evidence="8" id="KW-1185">Reference proteome</keyword>
<keyword evidence="1" id="KW-0479">Metal-binding</keyword>
<dbReference type="Pfam" id="PF13923">
    <property type="entry name" value="zf-C3HC4_2"/>
    <property type="match status" value="1"/>
</dbReference>
<feature type="compositionally biased region" description="Acidic residues" evidence="5">
    <location>
        <begin position="258"/>
        <end position="282"/>
    </location>
</feature>
<dbReference type="InterPro" id="IPR044592">
    <property type="entry name" value="RING1A/B"/>
</dbReference>
<dbReference type="EMBL" id="AFNH02000081">
    <property type="protein sequence ID" value="EZG86205.1"/>
    <property type="molecule type" value="Genomic_DNA"/>
</dbReference>
<dbReference type="GeneID" id="22910636"/>
<dbReference type="GO" id="GO:0008270">
    <property type="term" value="F:zinc ion binding"/>
    <property type="evidence" value="ECO:0007669"/>
    <property type="project" value="UniProtKB-KW"/>
</dbReference>
<feature type="region of interest" description="Disordered" evidence="5">
    <location>
        <begin position="230"/>
        <end position="300"/>
    </location>
</feature>
<evidence type="ECO:0000259" key="6">
    <source>
        <dbReference type="PROSITE" id="PS50089"/>
    </source>
</evidence>
<evidence type="ECO:0000256" key="3">
    <source>
        <dbReference type="ARBA" id="ARBA00022833"/>
    </source>
</evidence>
<accession>A0A023BD48</accession>
<evidence type="ECO:0000256" key="4">
    <source>
        <dbReference type="PROSITE-ProRule" id="PRU00175"/>
    </source>
</evidence>
<feature type="domain" description="RING-type" evidence="6">
    <location>
        <begin position="156"/>
        <end position="195"/>
    </location>
</feature>
<dbReference type="PROSITE" id="PS50089">
    <property type="entry name" value="ZF_RING_2"/>
    <property type="match status" value="1"/>
</dbReference>
<dbReference type="PROSITE" id="PS00518">
    <property type="entry name" value="ZF_RING_1"/>
    <property type="match status" value="1"/>
</dbReference>
<dbReference type="InterPro" id="IPR017907">
    <property type="entry name" value="Znf_RING_CS"/>
</dbReference>
<dbReference type="InterPro" id="IPR001841">
    <property type="entry name" value="Znf_RING"/>
</dbReference>
<sequence>MRRGEYLQFAHAFNREGVGREGGTYSDLANGGSPSHMTQSHMSQSHMAHGGQLGLAQGHMAQGHMAQGHMAQGQMAQGQMGLAQSQMALSQEFEDYEGSPWRVQRVSEDTARLLMDFGCELFDIYRPVRDPKYVASELGDSVLCLSHTEILKDLSCYLCKGLCKEAMTVKECCHRFCNDCIQKWLRSGKQTCPQCVCKIPSRRVLRADKNMDLIIQRLFPDLEPLQHFDRTRSRESVEASSAESGEPELTSSSSPLPSEDEEEEESVEEESEDDVSLDEDEELPTRAKRGRPKGSTNKKTIIPRVIPPIYNVPTMEEMYADDSGCLEIFLVCLNHNLPTAVCSMARELSKRPMKLAVGATTRDAAMILAEKLVRDVLGPFDVHSIVTDLSFVRDGEIWPAVSDAPLSEVCRQVTESRGPIALRYLLSDRLFSLCERIEAAY</sequence>
<dbReference type="VEuPathDB" id="CryptoDB:GNI_010670"/>
<evidence type="ECO:0000256" key="2">
    <source>
        <dbReference type="ARBA" id="ARBA00022771"/>
    </source>
</evidence>
<protein>
    <submittedName>
        <fullName evidence="7">Ring finger protein</fullName>
    </submittedName>
</protein>
<reference evidence="7" key="1">
    <citation type="submission" date="2013-12" db="EMBL/GenBank/DDBJ databases">
        <authorList>
            <person name="Omoto C.K."/>
            <person name="Sibley D."/>
            <person name="Venepally P."/>
            <person name="Hadjithomas M."/>
            <person name="Karamycheva S."/>
            <person name="Brunk B."/>
            <person name="Roos D."/>
            <person name="Caler E."/>
            <person name="Lorenzi H."/>
        </authorList>
    </citation>
    <scope>NUCLEOTIDE SEQUENCE</scope>
</reference>
<dbReference type="OrthoDB" id="1305878at2759"/>
<dbReference type="Gene3D" id="3.30.40.10">
    <property type="entry name" value="Zinc/RING finger domain, C3HC4 (zinc finger)"/>
    <property type="match status" value="1"/>
</dbReference>
<name>A0A023BD48_GRENI</name>
<evidence type="ECO:0000313" key="8">
    <source>
        <dbReference type="Proteomes" id="UP000019763"/>
    </source>
</evidence>
<dbReference type="SMART" id="SM00184">
    <property type="entry name" value="RING"/>
    <property type="match status" value="1"/>
</dbReference>
<evidence type="ECO:0000313" key="7">
    <source>
        <dbReference type="EMBL" id="EZG86205.1"/>
    </source>
</evidence>
<feature type="region of interest" description="Disordered" evidence="5">
    <location>
        <begin position="20"/>
        <end position="44"/>
    </location>
</feature>
<dbReference type="eggNOG" id="KOG0311">
    <property type="taxonomic scope" value="Eukaryota"/>
</dbReference>